<evidence type="ECO:0000313" key="2">
    <source>
        <dbReference type="Proteomes" id="UP001156882"/>
    </source>
</evidence>
<gene>
    <name evidence="1" type="ORF">GCM10007874_31470</name>
</gene>
<organism evidence="1 2">
    <name type="scientific">Labrys miyagiensis</name>
    <dbReference type="NCBI Taxonomy" id="346912"/>
    <lineage>
        <taxon>Bacteria</taxon>
        <taxon>Pseudomonadati</taxon>
        <taxon>Pseudomonadota</taxon>
        <taxon>Alphaproteobacteria</taxon>
        <taxon>Hyphomicrobiales</taxon>
        <taxon>Xanthobacteraceae</taxon>
        <taxon>Labrys</taxon>
    </lineage>
</organism>
<accession>A0ABQ6CJQ8</accession>
<comment type="caution">
    <text evidence="1">The sequence shown here is derived from an EMBL/GenBank/DDBJ whole genome shotgun (WGS) entry which is preliminary data.</text>
</comment>
<protein>
    <submittedName>
        <fullName evidence="1">Uncharacterized protein</fullName>
    </submittedName>
</protein>
<sequence length="68" mass="7242">MLEDVKRGLAPALPSQSHIVLVAEIAKGVGVKRDPIPPPLRAGWHGQSRSAEALWSKLSAYVPSSLSD</sequence>
<reference evidence="2" key="1">
    <citation type="journal article" date="2019" name="Int. J. Syst. Evol. Microbiol.">
        <title>The Global Catalogue of Microorganisms (GCM) 10K type strain sequencing project: providing services to taxonomists for standard genome sequencing and annotation.</title>
        <authorList>
            <consortium name="The Broad Institute Genomics Platform"/>
            <consortium name="The Broad Institute Genome Sequencing Center for Infectious Disease"/>
            <person name="Wu L."/>
            <person name="Ma J."/>
        </authorList>
    </citation>
    <scope>NUCLEOTIDE SEQUENCE [LARGE SCALE GENOMIC DNA]</scope>
    <source>
        <strain evidence="2">NBRC 101365</strain>
    </source>
</reference>
<dbReference type="EMBL" id="BSPC01000027">
    <property type="protein sequence ID" value="GLS20130.1"/>
    <property type="molecule type" value="Genomic_DNA"/>
</dbReference>
<keyword evidence="2" id="KW-1185">Reference proteome</keyword>
<name>A0ABQ6CJQ8_9HYPH</name>
<proteinExistence type="predicted"/>
<evidence type="ECO:0000313" key="1">
    <source>
        <dbReference type="EMBL" id="GLS20130.1"/>
    </source>
</evidence>
<dbReference type="Proteomes" id="UP001156882">
    <property type="component" value="Unassembled WGS sequence"/>
</dbReference>